<dbReference type="AlphaFoldDB" id="A0AAU9W335"/>
<protein>
    <submittedName>
        <fullName evidence="1">Uncharacterized protein</fullName>
    </submittedName>
</protein>
<evidence type="ECO:0000313" key="1">
    <source>
        <dbReference type="EMBL" id="CAH3043863.1"/>
    </source>
</evidence>
<proteinExistence type="predicted"/>
<name>A0AAU9W335_9CNID</name>
<dbReference type="Proteomes" id="UP001159428">
    <property type="component" value="Unassembled WGS sequence"/>
</dbReference>
<comment type="caution">
    <text evidence="1">The sequence shown here is derived from an EMBL/GenBank/DDBJ whole genome shotgun (WGS) entry which is preliminary data.</text>
</comment>
<gene>
    <name evidence="1" type="ORF">PMEA_00031763</name>
</gene>
<organism evidence="1 2">
    <name type="scientific">Pocillopora meandrina</name>
    <dbReference type="NCBI Taxonomy" id="46732"/>
    <lineage>
        <taxon>Eukaryota</taxon>
        <taxon>Metazoa</taxon>
        <taxon>Cnidaria</taxon>
        <taxon>Anthozoa</taxon>
        <taxon>Hexacorallia</taxon>
        <taxon>Scleractinia</taxon>
        <taxon>Astrocoeniina</taxon>
        <taxon>Pocilloporidae</taxon>
        <taxon>Pocillopora</taxon>
    </lineage>
</organism>
<evidence type="ECO:0000313" key="2">
    <source>
        <dbReference type="Proteomes" id="UP001159428"/>
    </source>
</evidence>
<accession>A0AAU9W335</accession>
<sequence>MSQCTIERTIWQLPRTACIERIFRPRMVRKLSLVQGNISIFIEELNPELKSQDTKMRKAVEVE</sequence>
<keyword evidence="2" id="KW-1185">Reference proteome</keyword>
<reference evidence="1 2" key="1">
    <citation type="submission" date="2022-05" db="EMBL/GenBank/DDBJ databases">
        <authorList>
            <consortium name="Genoscope - CEA"/>
            <person name="William W."/>
        </authorList>
    </citation>
    <scope>NUCLEOTIDE SEQUENCE [LARGE SCALE GENOMIC DNA]</scope>
</reference>
<dbReference type="EMBL" id="CALNXJ010000007">
    <property type="protein sequence ID" value="CAH3043863.1"/>
    <property type="molecule type" value="Genomic_DNA"/>
</dbReference>